<reference evidence="6" key="1">
    <citation type="journal article" date="2023" name="Plant J.">
        <title>Genome sequences and population genomics provide insights into the demographic history, inbreeding, and mutation load of two 'living fossil' tree species of Dipteronia.</title>
        <authorList>
            <person name="Feng Y."/>
            <person name="Comes H.P."/>
            <person name="Chen J."/>
            <person name="Zhu S."/>
            <person name="Lu R."/>
            <person name="Zhang X."/>
            <person name="Li P."/>
            <person name="Qiu J."/>
            <person name="Olsen K.M."/>
            <person name="Qiu Y."/>
        </authorList>
    </citation>
    <scope>NUCLEOTIDE SEQUENCE</scope>
    <source>
        <strain evidence="6">KIB01</strain>
    </source>
</reference>
<dbReference type="AlphaFoldDB" id="A0AAE0CMD1"/>
<keyword evidence="7" id="KW-1185">Reference proteome</keyword>
<dbReference type="GO" id="GO:0008270">
    <property type="term" value="F:zinc ion binding"/>
    <property type="evidence" value="ECO:0007669"/>
    <property type="project" value="UniProtKB-KW"/>
</dbReference>
<dbReference type="PANTHER" id="PTHR31973:SF187">
    <property type="entry name" value="MUTATOR TRANSPOSASE MUDRA PROTEIN"/>
    <property type="match status" value="1"/>
</dbReference>
<feature type="domain" description="SWIM-type" evidence="5">
    <location>
        <begin position="297"/>
        <end position="329"/>
    </location>
</feature>
<dbReference type="PROSITE" id="PS50966">
    <property type="entry name" value="ZF_SWIM"/>
    <property type="match status" value="1"/>
</dbReference>
<evidence type="ECO:0000259" key="5">
    <source>
        <dbReference type="PROSITE" id="PS50966"/>
    </source>
</evidence>
<evidence type="ECO:0000256" key="2">
    <source>
        <dbReference type="ARBA" id="ARBA00022771"/>
    </source>
</evidence>
<name>A0AAE0CMD1_9ROSI</name>
<sequence>MTAFEVMLKDHIECFSQIRGYAVMVQQCNPSSAAYIHLHTDTDIFQRFFVCFEAQKRGFIEGCRPFISIGGCHLKGPYGGVILSAVALDANSGLYPLAYCICKGETLLSWSWFLRQLCCFLKYLEDRPICFISDRQKGVIGALKMYWPNASWAKDEEALLETSKTGDKHEFKKCIQDIGSINSQGMAYLAAIEPCHWSRHAFDKSIKCDHVTNNMTEAFNSMLKYFRAMTYLGLMEYIRRMVMSRFQQRKDECSRWGNGVPPAVNKKIKNNSVECKILRTLYSGQGKYEMLGVNRAYTVNLNDKTCECGQWQVSGVPCCHALASIRHHFGVSGNQCSLEDYIDPFVVQGSLSTNL</sequence>
<evidence type="ECO:0000256" key="3">
    <source>
        <dbReference type="ARBA" id="ARBA00022833"/>
    </source>
</evidence>
<organism evidence="6 7">
    <name type="scientific">Dipteronia dyeriana</name>
    <dbReference type="NCBI Taxonomy" id="168575"/>
    <lineage>
        <taxon>Eukaryota</taxon>
        <taxon>Viridiplantae</taxon>
        <taxon>Streptophyta</taxon>
        <taxon>Embryophyta</taxon>
        <taxon>Tracheophyta</taxon>
        <taxon>Spermatophyta</taxon>
        <taxon>Magnoliopsida</taxon>
        <taxon>eudicotyledons</taxon>
        <taxon>Gunneridae</taxon>
        <taxon>Pentapetalae</taxon>
        <taxon>rosids</taxon>
        <taxon>malvids</taxon>
        <taxon>Sapindales</taxon>
        <taxon>Sapindaceae</taxon>
        <taxon>Hippocastanoideae</taxon>
        <taxon>Acereae</taxon>
        <taxon>Dipteronia</taxon>
    </lineage>
</organism>
<evidence type="ECO:0000256" key="1">
    <source>
        <dbReference type="ARBA" id="ARBA00022723"/>
    </source>
</evidence>
<evidence type="ECO:0000256" key="4">
    <source>
        <dbReference type="PROSITE-ProRule" id="PRU00325"/>
    </source>
</evidence>
<dbReference type="Pfam" id="PF10551">
    <property type="entry name" value="MULE"/>
    <property type="match status" value="1"/>
</dbReference>
<keyword evidence="2 4" id="KW-0863">Zinc-finger</keyword>
<dbReference type="InterPro" id="IPR007527">
    <property type="entry name" value="Znf_SWIM"/>
</dbReference>
<dbReference type="InterPro" id="IPR018289">
    <property type="entry name" value="MULE_transposase_dom"/>
</dbReference>
<evidence type="ECO:0000313" key="7">
    <source>
        <dbReference type="Proteomes" id="UP001280121"/>
    </source>
</evidence>
<proteinExistence type="predicted"/>
<keyword evidence="1" id="KW-0479">Metal-binding</keyword>
<evidence type="ECO:0000313" key="6">
    <source>
        <dbReference type="EMBL" id="KAK2655858.1"/>
    </source>
</evidence>
<keyword evidence="3" id="KW-0862">Zinc</keyword>
<dbReference type="EMBL" id="JANJYI010000003">
    <property type="protein sequence ID" value="KAK2655858.1"/>
    <property type="molecule type" value="Genomic_DNA"/>
</dbReference>
<comment type="caution">
    <text evidence="6">The sequence shown here is derived from an EMBL/GenBank/DDBJ whole genome shotgun (WGS) entry which is preliminary data.</text>
</comment>
<gene>
    <name evidence="6" type="ORF">Ddye_008910</name>
</gene>
<dbReference type="Proteomes" id="UP001280121">
    <property type="component" value="Unassembled WGS sequence"/>
</dbReference>
<dbReference type="PANTHER" id="PTHR31973">
    <property type="entry name" value="POLYPROTEIN, PUTATIVE-RELATED"/>
    <property type="match status" value="1"/>
</dbReference>
<dbReference type="Pfam" id="PF04434">
    <property type="entry name" value="SWIM"/>
    <property type="match status" value="1"/>
</dbReference>
<protein>
    <recommendedName>
        <fullName evidence="5">SWIM-type domain-containing protein</fullName>
    </recommendedName>
</protein>
<dbReference type="InterPro" id="IPR006564">
    <property type="entry name" value="Znf_PMZ"/>
</dbReference>
<dbReference type="SMART" id="SM00575">
    <property type="entry name" value="ZnF_PMZ"/>
    <property type="match status" value="1"/>
</dbReference>
<accession>A0AAE0CMD1</accession>